<dbReference type="Proteomes" id="UP000324800">
    <property type="component" value="Unassembled WGS sequence"/>
</dbReference>
<dbReference type="GO" id="GO:0030286">
    <property type="term" value="C:dynein complex"/>
    <property type="evidence" value="ECO:0007669"/>
    <property type="project" value="InterPro"/>
</dbReference>
<feature type="domain" description="Dynein heavy chain linker" evidence="1">
    <location>
        <begin position="2"/>
        <end position="76"/>
    </location>
</feature>
<dbReference type="InterPro" id="IPR026983">
    <property type="entry name" value="DHC"/>
</dbReference>
<protein>
    <recommendedName>
        <fullName evidence="1">Dynein heavy chain linker domain-containing protein</fullName>
    </recommendedName>
</protein>
<dbReference type="GO" id="GO:0007018">
    <property type="term" value="P:microtubule-based movement"/>
    <property type="evidence" value="ECO:0007669"/>
    <property type="project" value="InterPro"/>
</dbReference>
<dbReference type="Gene3D" id="1.20.140.100">
    <property type="entry name" value="Dynein heavy chain, N-terminal domain 2"/>
    <property type="match status" value="1"/>
</dbReference>
<dbReference type="OrthoDB" id="447173at2759"/>
<evidence type="ECO:0000313" key="3">
    <source>
        <dbReference type="Proteomes" id="UP000324800"/>
    </source>
</evidence>
<dbReference type="Pfam" id="PF08393">
    <property type="entry name" value="DHC_N2"/>
    <property type="match status" value="1"/>
</dbReference>
<evidence type="ECO:0000313" key="2">
    <source>
        <dbReference type="EMBL" id="KAA6355553.1"/>
    </source>
</evidence>
<dbReference type="GO" id="GO:0051959">
    <property type="term" value="F:dynein light intermediate chain binding"/>
    <property type="evidence" value="ECO:0007669"/>
    <property type="project" value="InterPro"/>
</dbReference>
<organism evidence="2 3">
    <name type="scientific">Streblomastix strix</name>
    <dbReference type="NCBI Taxonomy" id="222440"/>
    <lineage>
        <taxon>Eukaryota</taxon>
        <taxon>Metamonada</taxon>
        <taxon>Preaxostyla</taxon>
        <taxon>Oxymonadida</taxon>
        <taxon>Streblomastigidae</taxon>
        <taxon>Streblomastix</taxon>
    </lineage>
</organism>
<accession>A0A5J4TCP5</accession>
<evidence type="ECO:0000259" key="1">
    <source>
        <dbReference type="Pfam" id="PF08393"/>
    </source>
</evidence>
<name>A0A5J4TCP5_9EUKA</name>
<dbReference type="InterPro" id="IPR042222">
    <property type="entry name" value="Dynein_2_N"/>
</dbReference>
<comment type="caution">
    <text evidence="2">The sequence shown here is derived from an EMBL/GenBank/DDBJ whole genome shotgun (WGS) entry which is preliminary data.</text>
</comment>
<dbReference type="GO" id="GO:0045505">
    <property type="term" value="F:dynein intermediate chain binding"/>
    <property type="evidence" value="ECO:0007669"/>
    <property type="project" value="InterPro"/>
</dbReference>
<dbReference type="AlphaFoldDB" id="A0A5J4TCP5"/>
<proteinExistence type="predicted"/>
<dbReference type="InterPro" id="IPR013602">
    <property type="entry name" value="Dynein_heavy_linker"/>
</dbReference>
<dbReference type="PANTHER" id="PTHR45703">
    <property type="entry name" value="DYNEIN HEAVY CHAIN"/>
    <property type="match status" value="1"/>
</dbReference>
<gene>
    <name evidence="2" type="ORF">EZS28_048921</name>
</gene>
<reference evidence="2 3" key="1">
    <citation type="submission" date="2019-03" db="EMBL/GenBank/DDBJ databases">
        <title>Single cell metagenomics reveals metabolic interactions within the superorganism composed of flagellate Streblomastix strix and complex community of Bacteroidetes bacteria on its surface.</title>
        <authorList>
            <person name="Treitli S.C."/>
            <person name="Kolisko M."/>
            <person name="Husnik F."/>
            <person name="Keeling P."/>
            <person name="Hampl V."/>
        </authorList>
    </citation>
    <scope>NUCLEOTIDE SEQUENCE [LARGE SCALE GENOMIC DNA]</scope>
    <source>
        <strain evidence="2">ST1C</strain>
    </source>
</reference>
<dbReference type="EMBL" id="SNRW01034434">
    <property type="protein sequence ID" value="KAA6355553.1"/>
    <property type="molecule type" value="Genomic_DNA"/>
</dbReference>
<dbReference type="PANTHER" id="PTHR45703:SF28">
    <property type="entry name" value="DYNEINS HEAVY CHAIN"/>
    <property type="match status" value="1"/>
</dbReference>
<sequence length="76" mass="9207">MHLLRTYAMSFSQFKEPHKDAIEKQLQLLDRVSLVVEKLLKCQKRWIYLEPIFSSDDIQRKLPKENKIFEGVDRTW</sequence>